<dbReference type="EMBL" id="WJXB01000012">
    <property type="protein sequence ID" value="MRN56227.1"/>
    <property type="molecule type" value="Genomic_DNA"/>
</dbReference>
<keyword evidence="3" id="KW-1185">Reference proteome</keyword>
<dbReference type="Pfam" id="PF00990">
    <property type="entry name" value="GGDEF"/>
    <property type="match status" value="1"/>
</dbReference>
<sequence length="60" mass="6736">MNSVQQEIPLRYTVSIGIITVLPTANTPMDVLYKLTDKALYRAKREGRNCVVRAQLLGES</sequence>
<name>A0A7X2L3Q5_9BACL</name>
<dbReference type="InterPro" id="IPR000160">
    <property type="entry name" value="GGDEF_dom"/>
</dbReference>
<dbReference type="SUPFAM" id="SSF55073">
    <property type="entry name" value="Nucleotide cyclase"/>
    <property type="match status" value="1"/>
</dbReference>
<feature type="domain" description="GGDEF" evidence="1">
    <location>
        <begin position="1"/>
        <end position="56"/>
    </location>
</feature>
<dbReference type="AlphaFoldDB" id="A0A7X2L3Q5"/>
<reference evidence="2 3" key="1">
    <citation type="submission" date="2019-11" db="EMBL/GenBank/DDBJ databases">
        <title>Paenibacillus monticola sp. nov., a novel PGPR strain isolated from mountain sample in China.</title>
        <authorList>
            <person name="Zhao Q."/>
            <person name="Li H.-P."/>
            <person name="Zhang J.-L."/>
        </authorList>
    </citation>
    <scope>NUCLEOTIDE SEQUENCE [LARGE SCALE GENOMIC DNA]</scope>
    <source>
        <strain evidence="2 3">LC-T2</strain>
    </source>
</reference>
<dbReference type="PROSITE" id="PS50887">
    <property type="entry name" value="GGDEF"/>
    <property type="match status" value="1"/>
</dbReference>
<dbReference type="Gene3D" id="3.30.70.270">
    <property type="match status" value="1"/>
</dbReference>
<dbReference type="InterPro" id="IPR029787">
    <property type="entry name" value="Nucleotide_cyclase"/>
</dbReference>
<proteinExistence type="predicted"/>
<evidence type="ECO:0000313" key="3">
    <source>
        <dbReference type="Proteomes" id="UP000463051"/>
    </source>
</evidence>
<evidence type="ECO:0000259" key="1">
    <source>
        <dbReference type="PROSITE" id="PS50887"/>
    </source>
</evidence>
<organism evidence="2 3">
    <name type="scientific">Paenibacillus monticola</name>
    <dbReference type="NCBI Taxonomy" id="2666075"/>
    <lineage>
        <taxon>Bacteria</taxon>
        <taxon>Bacillati</taxon>
        <taxon>Bacillota</taxon>
        <taxon>Bacilli</taxon>
        <taxon>Bacillales</taxon>
        <taxon>Paenibacillaceae</taxon>
        <taxon>Paenibacillus</taxon>
    </lineage>
</organism>
<dbReference type="Proteomes" id="UP000463051">
    <property type="component" value="Unassembled WGS sequence"/>
</dbReference>
<comment type="caution">
    <text evidence="2">The sequence shown here is derived from an EMBL/GenBank/DDBJ whole genome shotgun (WGS) entry which is preliminary data.</text>
</comment>
<evidence type="ECO:0000313" key="2">
    <source>
        <dbReference type="EMBL" id="MRN56227.1"/>
    </source>
</evidence>
<gene>
    <name evidence="2" type="ORF">GJB61_24960</name>
</gene>
<dbReference type="InterPro" id="IPR043128">
    <property type="entry name" value="Rev_trsase/Diguanyl_cyclase"/>
</dbReference>
<accession>A0A7X2L3Q5</accession>
<protein>
    <submittedName>
        <fullName evidence="2">Diguanylate cyclase</fullName>
    </submittedName>
</protein>